<keyword evidence="3" id="KW-0805">Transcription regulation</keyword>
<dbReference type="Proteomes" id="UP001271007">
    <property type="component" value="Unassembled WGS sequence"/>
</dbReference>
<evidence type="ECO:0000256" key="6">
    <source>
        <dbReference type="ARBA" id="ARBA00023242"/>
    </source>
</evidence>
<evidence type="ECO:0000313" key="8">
    <source>
        <dbReference type="Proteomes" id="UP001271007"/>
    </source>
</evidence>
<evidence type="ECO:0008006" key="9">
    <source>
        <dbReference type="Google" id="ProtNLM"/>
    </source>
</evidence>
<dbReference type="GO" id="GO:0003677">
    <property type="term" value="F:DNA binding"/>
    <property type="evidence" value="ECO:0007669"/>
    <property type="project" value="UniProtKB-KW"/>
</dbReference>
<proteinExistence type="inferred from homology"/>
<keyword evidence="6" id="KW-0539">Nucleus</keyword>
<evidence type="ECO:0000256" key="3">
    <source>
        <dbReference type="ARBA" id="ARBA00023015"/>
    </source>
</evidence>
<dbReference type="InterPro" id="IPR012295">
    <property type="entry name" value="TBP_dom_sf"/>
</dbReference>
<dbReference type="PRINTS" id="PR00686">
    <property type="entry name" value="TIFACTORIID"/>
</dbReference>
<dbReference type="InterPro" id="IPR000814">
    <property type="entry name" value="TBP"/>
</dbReference>
<keyword evidence="8" id="KW-1185">Reference proteome</keyword>
<organism evidence="7 8">
    <name type="scientific">Extremus antarcticus</name>
    <dbReference type="NCBI Taxonomy" id="702011"/>
    <lineage>
        <taxon>Eukaryota</taxon>
        <taxon>Fungi</taxon>
        <taxon>Dikarya</taxon>
        <taxon>Ascomycota</taxon>
        <taxon>Pezizomycotina</taxon>
        <taxon>Dothideomycetes</taxon>
        <taxon>Dothideomycetidae</taxon>
        <taxon>Mycosphaerellales</taxon>
        <taxon>Extremaceae</taxon>
        <taxon>Extremus</taxon>
    </lineage>
</organism>
<accession>A0AAJ0DM36</accession>
<reference evidence="7" key="1">
    <citation type="submission" date="2023-04" db="EMBL/GenBank/DDBJ databases">
        <title>Black Yeasts Isolated from many extreme environments.</title>
        <authorList>
            <person name="Coleine C."/>
            <person name="Stajich J.E."/>
            <person name="Selbmann L."/>
        </authorList>
    </citation>
    <scope>NUCLEOTIDE SEQUENCE</scope>
    <source>
        <strain evidence="7">CCFEE 5312</strain>
    </source>
</reference>
<gene>
    <name evidence="7" type="ORF">LTR09_005926</name>
</gene>
<dbReference type="SUPFAM" id="SSF55945">
    <property type="entry name" value="TATA-box binding protein-like"/>
    <property type="match status" value="2"/>
</dbReference>
<comment type="subcellular location">
    <subcellularLocation>
        <location evidence="1">Nucleus</location>
    </subcellularLocation>
</comment>
<comment type="caution">
    <text evidence="7">The sequence shown here is derived from an EMBL/GenBank/DDBJ whole genome shotgun (WGS) entry which is preliminary data.</text>
</comment>
<keyword evidence="4" id="KW-0238">DNA-binding</keyword>
<evidence type="ECO:0000256" key="5">
    <source>
        <dbReference type="ARBA" id="ARBA00023163"/>
    </source>
</evidence>
<dbReference type="AlphaFoldDB" id="A0AAJ0DM36"/>
<comment type="similarity">
    <text evidence="2">Belongs to the TBP family.</text>
</comment>
<dbReference type="GO" id="GO:0005634">
    <property type="term" value="C:nucleus"/>
    <property type="evidence" value="ECO:0007669"/>
    <property type="project" value="UniProtKB-SubCell"/>
</dbReference>
<keyword evidence="5" id="KW-0804">Transcription</keyword>
<protein>
    <recommendedName>
        <fullName evidence="9">TATA-box-binding protein</fullName>
    </recommendedName>
</protein>
<dbReference type="PANTHER" id="PTHR10126">
    <property type="entry name" value="TATA-BOX BINDING PROTEIN"/>
    <property type="match status" value="1"/>
</dbReference>
<sequence length="204" mass="23238">MASPNDRTSSVSTRNSSRALPIDGPKITNIVCGVNLNCRFELKTIALYGRNVTYYPKKFNAAIIRMREPKATALVFQTGKMQVLGAKSVDDAKLAARKFARMLQKMGFSPRMEGFNVQNIVAVVDTKMIIRLEKLHHDHYVYSRWEPELFPGLVYRFHESKVKALVFTTGKVVLLGSKQEEQLDECIKLLYPVLNECRVIEQNK</sequence>
<dbReference type="FunFam" id="3.30.310.10:FF:000005">
    <property type="entry name" value="TATA box-binding protein-like 1"/>
    <property type="match status" value="1"/>
</dbReference>
<dbReference type="GO" id="GO:0006352">
    <property type="term" value="P:DNA-templated transcription initiation"/>
    <property type="evidence" value="ECO:0007669"/>
    <property type="project" value="InterPro"/>
</dbReference>
<name>A0AAJ0DM36_9PEZI</name>
<evidence type="ECO:0000256" key="2">
    <source>
        <dbReference type="ARBA" id="ARBA00005560"/>
    </source>
</evidence>
<dbReference type="EMBL" id="JAWDJX010000018">
    <property type="protein sequence ID" value="KAK3052862.1"/>
    <property type="molecule type" value="Genomic_DNA"/>
</dbReference>
<evidence type="ECO:0000313" key="7">
    <source>
        <dbReference type="EMBL" id="KAK3052862.1"/>
    </source>
</evidence>
<dbReference type="Gene3D" id="3.30.310.10">
    <property type="entry name" value="TATA-Binding Protein"/>
    <property type="match status" value="2"/>
</dbReference>
<evidence type="ECO:0000256" key="1">
    <source>
        <dbReference type="ARBA" id="ARBA00004123"/>
    </source>
</evidence>
<evidence type="ECO:0000256" key="4">
    <source>
        <dbReference type="ARBA" id="ARBA00023125"/>
    </source>
</evidence>
<dbReference type="Pfam" id="PF00352">
    <property type="entry name" value="TBP"/>
    <property type="match status" value="2"/>
</dbReference>